<dbReference type="Proteomes" id="UP001457282">
    <property type="component" value="Unassembled WGS sequence"/>
</dbReference>
<keyword evidence="3" id="KW-1185">Reference proteome</keyword>
<accession>A0AAW1XSI4</accession>
<dbReference type="PANTHER" id="PTHR43690:SF18">
    <property type="entry name" value="INSULIN-DEGRADING ENZYME-RELATED"/>
    <property type="match status" value="1"/>
</dbReference>
<dbReference type="EMBL" id="JBEDUW010000003">
    <property type="protein sequence ID" value="KAK9939653.1"/>
    <property type="molecule type" value="Genomic_DNA"/>
</dbReference>
<keyword evidence="1" id="KW-0479">Metal-binding</keyword>
<reference evidence="2 3" key="1">
    <citation type="journal article" date="2023" name="G3 (Bethesda)">
        <title>A chromosome-length genome assembly and annotation of blackberry (Rubus argutus, cv. 'Hillquist').</title>
        <authorList>
            <person name="Bruna T."/>
            <person name="Aryal R."/>
            <person name="Dudchenko O."/>
            <person name="Sargent D.J."/>
            <person name="Mead D."/>
            <person name="Buti M."/>
            <person name="Cavallini A."/>
            <person name="Hytonen T."/>
            <person name="Andres J."/>
            <person name="Pham M."/>
            <person name="Weisz D."/>
            <person name="Mascagni F."/>
            <person name="Usai G."/>
            <person name="Natali L."/>
            <person name="Bassil N."/>
            <person name="Fernandez G.E."/>
            <person name="Lomsadze A."/>
            <person name="Armour M."/>
            <person name="Olukolu B."/>
            <person name="Poorten T."/>
            <person name="Britton C."/>
            <person name="Davik J."/>
            <person name="Ashrafi H."/>
            <person name="Aiden E.L."/>
            <person name="Borodovsky M."/>
            <person name="Worthington M."/>
        </authorList>
    </citation>
    <scope>NUCLEOTIDE SEQUENCE [LARGE SCALE GENOMIC DNA]</scope>
    <source>
        <strain evidence="2">PI 553951</strain>
    </source>
</reference>
<dbReference type="InterPro" id="IPR011249">
    <property type="entry name" value="Metalloenz_LuxS/M16"/>
</dbReference>
<protein>
    <submittedName>
        <fullName evidence="2">Uncharacterized protein</fullName>
    </submittedName>
</protein>
<dbReference type="GO" id="GO:0046872">
    <property type="term" value="F:metal ion binding"/>
    <property type="evidence" value="ECO:0007669"/>
    <property type="project" value="UniProtKB-KW"/>
</dbReference>
<comment type="caution">
    <text evidence="2">The sequence shown here is derived from an EMBL/GenBank/DDBJ whole genome shotgun (WGS) entry which is preliminary data.</text>
</comment>
<dbReference type="SUPFAM" id="SSF63411">
    <property type="entry name" value="LuxS/MPP-like metallohydrolase"/>
    <property type="match status" value="1"/>
</dbReference>
<dbReference type="AlphaFoldDB" id="A0AAW1XSI4"/>
<dbReference type="InterPro" id="IPR050626">
    <property type="entry name" value="Peptidase_M16"/>
</dbReference>
<evidence type="ECO:0000256" key="1">
    <source>
        <dbReference type="ARBA" id="ARBA00022723"/>
    </source>
</evidence>
<name>A0AAW1XSI4_RUBAR</name>
<organism evidence="2 3">
    <name type="scientific">Rubus argutus</name>
    <name type="common">Southern blackberry</name>
    <dbReference type="NCBI Taxonomy" id="59490"/>
    <lineage>
        <taxon>Eukaryota</taxon>
        <taxon>Viridiplantae</taxon>
        <taxon>Streptophyta</taxon>
        <taxon>Embryophyta</taxon>
        <taxon>Tracheophyta</taxon>
        <taxon>Spermatophyta</taxon>
        <taxon>Magnoliopsida</taxon>
        <taxon>eudicotyledons</taxon>
        <taxon>Gunneridae</taxon>
        <taxon>Pentapetalae</taxon>
        <taxon>rosids</taxon>
        <taxon>fabids</taxon>
        <taxon>Rosales</taxon>
        <taxon>Rosaceae</taxon>
        <taxon>Rosoideae</taxon>
        <taxon>Rosoideae incertae sedis</taxon>
        <taxon>Rubus</taxon>
    </lineage>
</organism>
<dbReference type="PANTHER" id="PTHR43690">
    <property type="entry name" value="NARDILYSIN"/>
    <property type="match status" value="1"/>
</dbReference>
<sequence length="192" mass="22384">MKSFIPELCSQLYIEGLCHGICRKRALAFQIYLKLLFLIELYFQIEREVGIESTRLRALIDLFDEIVEEPLFNQLRTKEQLGYTVHVAHVVDNFINGLEELLVRLDADSFENYRAGLMAKLLEKDPSLTYESNRFWNQITDKRYIFDYAKKEAEELKSIQRRMSSIGTKHICNNHLPSVADLQFVFGVATPT</sequence>
<dbReference type="Gene3D" id="3.30.830.10">
    <property type="entry name" value="Metalloenzyme, LuxS/M16 peptidase-like"/>
    <property type="match status" value="2"/>
</dbReference>
<dbReference type="GO" id="GO:0005829">
    <property type="term" value="C:cytosol"/>
    <property type="evidence" value="ECO:0007669"/>
    <property type="project" value="TreeGrafter"/>
</dbReference>
<gene>
    <name evidence="2" type="ORF">M0R45_016343</name>
</gene>
<evidence type="ECO:0000313" key="2">
    <source>
        <dbReference type="EMBL" id="KAK9939653.1"/>
    </source>
</evidence>
<proteinExistence type="predicted"/>
<evidence type="ECO:0000313" key="3">
    <source>
        <dbReference type="Proteomes" id="UP001457282"/>
    </source>
</evidence>